<dbReference type="Proteomes" id="UP001058974">
    <property type="component" value="Chromosome 5"/>
</dbReference>
<dbReference type="EMBL" id="JAMSHJ010000005">
    <property type="protein sequence ID" value="KAI5402703.1"/>
    <property type="molecule type" value="Genomic_DNA"/>
</dbReference>
<accession>A0A9D4WH67</accession>
<evidence type="ECO:0000313" key="2">
    <source>
        <dbReference type="Proteomes" id="UP001058974"/>
    </source>
</evidence>
<reference evidence="1 2" key="1">
    <citation type="journal article" date="2022" name="Nat. Genet.">
        <title>Improved pea reference genome and pan-genome highlight genomic features and evolutionary characteristics.</title>
        <authorList>
            <person name="Yang T."/>
            <person name="Liu R."/>
            <person name="Luo Y."/>
            <person name="Hu S."/>
            <person name="Wang D."/>
            <person name="Wang C."/>
            <person name="Pandey M.K."/>
            <person name="Ge S."/>
            <person name="Xu Q."/>
            <person name="Li N."/>
            <person name="Li G."/>
            <person name="Huang Y."/>
            <person name="Saxena R.K."/>
            <person name="Ji Y."/>
            <person name="Li M."/>
            <person name="Yan X."/>
            <person name="He Y."/>
            <person name="Liu Y."/>
            <person name="Wang X."/>
            <person name="Xiang C."/>
            <person name="Varshney R.K."/>
            <person name="Ding H."/>
            <person name="Gao S."/>
            <person name="Zong X."/>
        </authorList>
    </citation>
    <scope>NUCLEOTIDE SEQUENCE [LARGE SCALE GENOMIC DNA]</scope>
    <source>
        <strain evidence="1 2">cv. Zhongwan 6</strain>
    </source>
</reference>
<dbReference type="AlphaFoldDB" id="A0A9D4WH67"/>
<gene>
    <name evidence="1" type="ORF">KIW84_050343</name>
</gene>
<evidence type="ECO:0000313" key="1">
    <source>
        <dbReference type="EMBL" id="KAI5402703.1"/>
    </source>
</evidence>
<protein>
    <submittedName>
        <fullName evidence="1">Uncharacterized protein</fullName>
    </submittedName>
</protein>
<name>A0A9D4WH67_PEA</name>
<dbReference type="CDD" id="cd09272">
    <property type="entry name" value="RNase_HI_RT_Ty1"/>
    <property type="match status" value="1"/>
</dbReference>
<dbReference type="Gramene" id="Psat05G0034300-T1">
    <property type="protein sequence ID" value="KAI5402703.1"/>
    <property type="gene ID" value="KIW84_050343"/>
</dbReference>
<proteinExistence type="predicted"/>
<keyword evidence="2" id="KW-1185">Reference proteome</keyword>
<organism evidence="1 2">
    <name type="scientific">Pisum sativum</name>
    <name type="common">Garden pea</name>
    <name type="synonym">Lathyrus oleraceus</name>
    <dbReference type="NCBI Taxonomy" id="3888"/>
    <lineage>
        <taxon>Eukaryota</taxon>
        <taxon>Viridiplantae</taxon>
        <taxon>Streptophyta</taxon>
        <taxon>Embryophyta</taxon>
        <taxon>Tracheophyta</taxon>
        <taxon>Spermatophyta</taxon>
        <taxon>Magnoliopsida</taxon>
        <taxon>eudicotyledons</taxon>
        <taxon>Gunneridae</taxon>
        <taxon>Pentapetalae</taxon>
        <taxon>rosids</taxon>
        <taxon>fabids</taxon>
        <taxon>Fabales</taxon>
        <taxon>Fabaceae</taxon>
        <taxon>Papilionoideae</taxon>
        <taxon>50 kb inversion clade</taxon>
        <taxon>NPAAA clade</taxon>
        <taxon>Hologalegina</taxon>
        <taxon>IRL clade</taxon>
        <taxon>Fabeae</taxon>
        <taxon>Lathyrus</taxon>
    </lineage>
</organism>
<comment type="caution">
    <text evidence="1">The sequence shown here is derived from an EMBL/GenBank/DDBJ whole genome shotgun (WGS) entry which is preliminary data.</text>
</comment>
<sequence>MVGDIDYSKSTLGYIIKFTGGDVAWQSRLQKCVALSTTDAEFIAITEACKESKHIDVRYHWIHDVLDTKLLELAKVHTYDNGFDMMTKALPRGKFEACCDIASLAIFST</sequence>